<gene>
    <name evidence="2" type="ORF">J0M35_07415</name>
</gene>
<organism evidence="2 3">
    <name type="scientific">Candidatus Obscuribacter phosphatis</name>
    <dbReference type="NCBI Taxonomy" id="1906157"/>
    <lineage>
        <taxon>Bacteria</taxon>
        <taxon>Bacillati</taxon>
        <taxon>Candidatus Melainabacteria</taxon>
        <taxon>Candidatus Obscuribacterales</taxon>
        <taxon>Candidatus Obscuribacteraceae</taxon>
        <taxon>Candidatus Obscuribacter</taxon>
    </lineage>
</organism>
<evidence type="ECO:0000256" key="1">
    <source>
        <dbReference type="SAM" id="Phobius"/>
    </source>
</evidence>
<sequence>MQDKTTSQSRKTQAMRTIHRYFGSLLGLYLLFMSLSGASLIFKDEVISVIENKKALESRTSADIDLEKLCQSALTSAKPRNNFSQVKFIENIDGLHGHPIYIHISGEGGSKALGLDRSTGAFVEEKEEHWLLDKISDLHHNLALGKQGKQYQGYLALAVQLLLASGLALTLLPQYSFKKELHLYRIKFVFKNKVLLHKYLALLATLPILLFTVSALNFAFPIEFRKFCTPYYQFDPKGSFDNLNILRKRAEQALIDSGKDSSKSAGNSEKFALREISFPKKHIPAYRFFYYDKLNVPLEVWVFPQQEKVIGSDFTDIDTVTAWLTRLHFGRALGTPGKFFWLGIGLLPAAACLSGLALKRWREKLAGARK</sequence>
<dbReference type="InterPro" id="IPR005625">
    <property type="entry name" value="PepSY-ass_TM"/>
</dbReference>
<dbReference type="PANTHER" id="PTHR34219:SF6">
    <property type="entry name" value="BLR3280 PROTEIN"/>
    <property type="match status" value="1"/>
</dbReference>
<reference evidence="2" key="1">
    <citation type="submission" date="2021-02" db="EMBL/GenBank/DDBJ databases">
        <title>Genome-Resolved Metagenomics of a Microbial Community Performing Photosynthetic Biological Nutrient Removal.</title>
        <authorList>
            <person name="Mcdaniel E.A."/>
        </authorList>
    </citation>
    <scope>NUCLEOTIDE SEQUENCE</scope>
    <source>
        <strain evidence="2">UWPOB_OBS1</strain>
    </source>
</reference>
<evidence type="ECO:0000313" key="3">
    <source>
        <dbReference type="Proteomes" id="UP000664277"/>
    </source>
</evidence>
<protein>
    <submittedName>
        <fullName evidence="2">PepSY domain-containing protein</fullName>
    </submittedName>
</protein>
<proteinExistence type="predicted"/>
<feature type="transmembrane region" description="Helical" evidence="1">
    <location>
        <begin position="154"/>
        <end position="175"/>
    </location>
</feature>
<keyword evidence="1" id="KW-0472">Membrane</keyword>
<dbReference type="Pfam" id="PF03929">
    <property type="entry name" value="PepSY_TM"/>
    <property type="match status" value="1"/>
</dbReference>
<keyword evidence="1" id="KW-1133">Transmembrane helix</keyword>
<comment type="caution">
    <text evidence="2">The sequence shown here is derived from an EMBL/GenBank/DDBJ whole genome shotgun (WGS) entry which is preliminary data.</text>
</comment>
<accession>A0A8J7PC53</accession>
<evidence type="ECO:0000313" key="2">
    <source>
        <dbReference type="EMBL" id="MBN8660176.1"/>
    </source>
</evidence>
<dbReference type="PANTHER" id="PTHR34219">
    <property type="entry name" value="IRON-REGULATED INNER MEMBRANE PROTEIN-RELATED"/>
    <property type="match status" value="1"/>
</dbReference>
<feature type="transmembrane region" description="Helical" evidence="1">
    <location>
        <begin position="339"/>
        <end position="358"/>
    </location>
</feature>
<dbReference type="Proteomes" id="UP000664277">
    <property type="component" value="Unassembled WGS sequence"/>
</dbReference>
<feature type="transmembrane region" description="Helical" evidence="1">
    <location>
        <begin position="196"/>
        <end position="220"/>
    </location>
</feature>
<keyword evidence="1" id="KW-0812">Transmembrane</keyword>
<dbReference type="EMBL" id="JAFLCK010000008">
    <property type="protein sequence ID" value="MBN8660176.1"/>
    <property type="molecule type" value="Genomic_DNA"/>
</dbReference>
<dbReference type="AlphaFoldDB" id="A0A8J7PC53"/>
<feature type="transmembrane region" description="Helical" evidence="1">
    <location>
        <begin position="21"/>
        <end position="42"/>
    </location>
</feature>
<name>A0A8J7PC53_9BACT</name>